<protein>
    <recommendedName>
        <fullName evidence="3">Secreted protein</fullName>
    </recommendedName>
</protein>
<reference evidence="2" key="1">
    <citation type="journal article" date="2019" name="Int. J. Syst. Evol. Microbiol.">
        <title>The Global Catalogue of Microorganisms (GCM) 10K type strain sequencing project: providing services to taxonomists for standard genome sequencing and annotation.</title>
        <authorList>
            <consortium name="The Broad Institute Genomics Platform"/>
            <consortium name="The Broad Institute Genome Sequencing Center for Infectious Disease"/>
            <person name="Wu L."/>
            <person name="Ma J."/>
        </authorList>
    </citation>
    <scope>NUCLEOTIDE SEQUENCE [LARGE SCALE GENOMIC DNA]</scope>
    <source>
        <strain evidence="2">JCM 16902</strain>
    </source>
</reference>
<comment type="caution">
    <text evidence="1">The sequence shown here is derived from an EMBL/GenBank/DDBJ whole genome shotgun (WGS) entry which is preliminary data.</text>
</comment>
<accession>A0ABP7A4S1</accession>
<evidence type="ECO:0000313" key="1">
    <source>
        <dbReference type="EMBL" id="GAA3624890.1"/>
    </source>
</evidence>
<evidence type="ECO:0008006" key="3">
    <source>
        <dbReference type="Google" id="ProtNLM"/>
    </source>
</evidence>
<organism evidence="1 2">
    <name type="scientific">Kineosporia mesophila</name>
    <dbReference type="NCBI Taxonomy" id="566012"/>
    <lineage>
        <taxon>Bacteria</taxon>
        <taxon>Bacillati</taxon>
        <taxon>Actinomycetota</taxon>
        <taxon>Actinomycetes</taxon>
        <taxon>Kineosporiales</taxon>
        <taxon>Kineosporiaceae</taxon>
        <taxon>Kineosporia</taxon>
    </lineage>
</organism>
<sequence length="116" mass="11676">MVRPVTVAVVASTLRTTSAPVPGVAVSTYPVIGAPPVWVGALQLAANRASPGEAESPDGAAATVDGVDVTADDAGPLPAELVAVTVMEYAVPLLRPVREPVVPVTFVVRAAWPGAL</sequence>
<dbReference type="Proteomes" id="UP001501074">
    <property type="component" value="Unassembled WGS sequence"/>
</dbReference>
<name>A0ABP7A4S1_9ACTN</name>
<dbReference type="EMBL" id="BAAAZO010000009">
    <property type="protein sequence ID" value="GAA3624890.1"/>
    <property type="molecule type" value="Genomic_DNA"/>
</dbReference>
<proteinExistence type="predicted"/>
<keyword evidence="2" id="KW-1185">Reference proteome</keyword>
<gene>
    <name evidence="1" type="ORF">GCM10022223_47490</name>
</gene>
<evidence type="ECO:0000313" key="2">
    <source>
        <dbReference type="Proteomes" id="UP001501074"/>
    </source>
</evidence>